<organism evidence="6 7">
    <name type="scientific">Angomonas deanei</name>
    <dbReference type="NCBI Taxonomy" id="59799"/>
    <lineage>
        <taxon>Eukaryota</taxon>
        <taxon>Discoba</taxon>
        <taxon>Euglenozoa</taxon>
        <taxon>Kinetoplastea</taxon>
        <taxon>Metakinetoplastina</taxon>
        <taxon>Trypanosomatida</taxon>
        <taxon>Trypanosomatidae</taxon>
        <taxon>Strigomonadinae</taxon>
        <taxon>Angomonas</taxon>
    </lineage>
</organism>
<dbReference type="PANTHER" id="PTHR12197:SF251">
    <property type="entry name" value="EG:BACR7C10.4 PROTEIN"/>
    <property type="match status" value="1"/>
</dbReference>
<dbReference type="InterPro" id="IPR002893">
    <property type="entry name" value="Znf_MYND"/>
</dbReference>
<keyword evidence="2" id="KW-0863">Zinc-finger</keyword>
<dbReference type="Proteomes" id="UP000515908">
    <property type="component" value="Chromosome 12"/>
</dbReference>
<feature type="domain" description="MYND-type" evidence="5">
    <location>
        <begin position="147"/>
        <end position="191"/>
    </location>
</feature>
<evidence type="ECO:0000313" key="7">
    <source>
        <dbReference type="Proteomes" id="UP000515908"/>
    </source>
</evidence>
<dbReference type="SUPFAM" id="SSF82199">
    <property type="entry name" value="SET domain"/>
    <property type="match status" value="1"/>
</dbReference>
<evidence type="ECO:0000256" key="1">
    <source>
        <dbReference type="ARBA" id="ARBA00022723"/>
    </source>
</evidence>
<keyword evidence="3" id="KW-0862">Zinc</keyword>
<dbReference type="GO" id="GO:0008270">
    <property type="term" value="F:zinc ion binding"/>
    <property type="evidence" value="ECO:0007669"/>
    <property type="project" value="UniProtKB-KW"/>
</dbReference>
<evidence type="ECO:0000256" key="2">
    <source>
        <dbReference type="ARBA" id="ARBA00022771"/>
    </source>
</evidence>
<evidence type="ECO:0000256" key="3">
    <source>
        <dbReference type="ARBA" id="ARBA00022833"/>
    </source>
</evidence>
<feature type="compositionally biased region" description="Low complexity" evidence="4">
    <location>
        <begin position="598"/>
        <end position="610"/>
    </location>
</feature>
<reference evidence="6 7" key="1">
    <citation type="submission" date="2020-08" db="EMBL/GenBank/DDBJ databases">
        <authorList>
            <person name="Newling K."/>
            <person name="Davey J."/>
            <person name="Forrester S."/>
        </authorList>
    </citation>
    <scope>NUCLEOTIDE SEQUENCE [LARGE SCALE GENOMIC DNA]</scope>
    <source>
        <strain evidence="7">Crithidia deanei Carvalho (ATCC PRA-265)</strain>
    </source>
</reference>
<gene>
    <name evidence="6" type="ORF">ADEAN_000624000</name>
</gene>
<feature type="region of interest" description="Disordered" evidence="4">
    <location>
        <begin position="565"/>
        <end position="618"/>
    </location>
</feature>
<evidence type="ECO:0000259" key="5">
    <source>
        <dbReference type="PROSITE" id="PS01360"/>
    </source>
</evidence>
<dbReference type="PANTHER" id="PTHR12197">
    <property type="entry name" value="HISTONE-LYSINE N-METHYLTRANSFERASE SMYD"/>
    <property type="match status" value="1"/>
</dbReference>
<accession>A0A7G2CGX5</accession>
<feature type="compositionally biased region" description="Polar residues" evidence="4">
    <location>
        <begin position="583"/>
        <end position="597"/>
    </location>
</feature>
<sequence length="642" mass="72464">MKPRLRLFDAATNAPIDLKDKHPTQEEMEAIVAASGAQEEPSPAAVSAAPIDFMLSDQPVPVRVCHSERGGLPRGLTLLRVESAFAISNWLKPKAGPVSTVRTGPDLSQGEIIHSHVDPTTGLEMGMVMMPDEHMGQGGEAPASVSCVCCGKEGSGGYAANYSFCQTCEAAAFCSPECRDKYRTRHDKYECPLLVKLREVMTLVRREKNAASKPKHKGANPRVEEIEDEAEAVLEEVKTDSDVLPGSGWTNSHLQRRTLPLTFAVYGGIMNKAPGWEKLLRVVERGVHHQVRCWIPEQTQRVLELMAPELPSFNKLPTKGKTEAADFLTTLFMLTRLYGVPRTDSDTCAFFVERTYFRHSCEPNCSWSDALRSYTTTRYVYKGEELRQAIDPDFPQHWPLQIRRKWLARHHGFLCKCDRCIREETRLNHARGDLSNDVTEQLLTADALKREGKAARHPTHHFHSALHKLIPTALLESPKSDAARQEMKELAAEMPSYLLHSHYLYEDLRHTLLQIALQENEPETAIKEGRASLLFLEALWPGSIPAKLARMQDLPMVFDTRRRRVQNRQLRRRQDINDHKSNTENGEQGEQQASSENTPTRPSSASTSTKRATRLRPQYARDFSEGTVVDQHIGSYHAWYCM</sequence>
<evidence type="ECO:0000256" key="4">
    <source>
        <dbReference type="SAM" id="MobiDB-lite"/>
    </source>
</evidence>
<dbReference type="InterPro" id="IPR046341">
    <property type="entry name" value="SET_dom_sf"/>
</dbReference>
<keyword evidence="7" id="KW-1185">Reference proteome</keyword>
<feature type="compositionally biased region" description="Basic and acidic residues" evidence="4">
    <location>
        <begin position="572"/>
        <end position="582"/>
    </location>
</feature>
<dbReference type="EMBL" id="LR877156">
    <property type="protein sequence ID" value="CAD2218749.1"/>
    <property type="molecule type" value="Genomic_DNA"/>
</dbReference>
<evidence type="ECO:0000313" key="6">
    <source>
        <dbReference type="EMBL" id="CAD2218749.1"/>
    </source>
</evidence>
<dbReference type="PROSITE" id="PS01360">
    <property type="entry name" value="ZF_MYND_1"/>
    <property type="match status" value="1"/>
</dbReference>
<protein>
    <recommendedName>
        <fullName evidence="5">MYND-type domain-containing protein</fullName>
    </recommendedName>
</protein>
<dbReference type="VEuPathDB" id="TriTrypDB:ADEAN_000624000"/>
<proteinExistence type="predicted"/>
<dbReference type="AlphaFoldDB" id="A0A7G2CGX5"/>
<dbReference type="GO" id="GO:0005634">
    <property type="term" value="C:nucleus"/>
    <property type="evidence" value="ECO:0007669"/>
    <property type="project" value="TreeGrafter"/>
</dbReference>
<name>A0A7G2CGX5_9TRYP</name>
<dbReference type="InterPro" id="IPR050869">
    <property type="entry name" value="H3K4_H4K5_MeTrfase"/>
</dbReference>
<dbReference type="Gene3D" id="2.170.270.10">
    <property type="entry name" value="SET domain"/>
    <property type="match status" value="1"/>
</dbReference>
<keyword evidence="1" id="KW-0479">Metal-binding</keyword>